<feature type="domain" description="Glycosyltransferase subfamily 4-like N-terminal" evidence="1">
    <location>
        <begin position="12"/>
        <end position="169"/>
    </location>
</feature>
<proteinExistence type="predicted"/>
<keyword evidence="2" id="KW-0808">Transferase</keyword>
<comment type="caution">
    <text evidence="2">The sequence shown here is derived from an EMBL/GenBank/DDBJ whole genome shotgun (WGS) entry which is preliminary data.</text>
</comment>
<dbReference type="Pfam" id="PF13692">
    <property type="entry name" value="Glyco_trans_1_4"/>
    <property type="match status" value="1"/>
</dbReference>
<evidence type="ECO:0000313" key="3">
    <source>
        <dbReference type="Proteomes" id="UP000494245"/>
    </source>
</evidence>
<dbReference type="SUPFAM" id="SSF53756">
    <property type="entry name" value="UDP-Glycosyltransferase/glycogen phosphorylase"/>
    <property type="match status" value="1"/>
</dbReference>
<protein>
    <submittedName>
        <fullName evidence="2">Glycosyltransferase EpsD</fullName>
        <ecNumber evidence="2">2.4.-.-</ecNumber>
    </submittedName>
</protein>
<keyword evidence="3" id="KW-1185">Reference proteome</keyword>
<dbReference type="PANTHER" id="PTHR45947">
    <property type="entry name" value="SULFOQUINOVOSYL TRANSFERASE SQD2"/>
    <property type="match status" value="1"/>
</dbReference>
<gene>
    <name evidence="2" type="primary">epsD_1</name>
    <name evidence="2" type="ORF">NNJEOMEG_01745</name>
</gene>
<sequence>MKILHVLDSLRVGGSESLSATLAGAFRERGVDGLVCGLGQDGPLRDRLARANVQCMSLRKASGVRPDLMARLTWLMLARRCDAVITHHFRQLVHAVPGAAVLRRRLVHVEHDHHSHENQPHILAHFGRIAPLVSRFVFVSDAVRDWFVERAPQIAHKAVVITNGVDTDRFVRDQGERMRVRALVGAGQDDFVVGTCARLEPVKDLELLLRGFAQMKQHPNIRRSKLVLVGDGSLRTSLEATAAAFGVVQDVHFTGMVDDVPAWLSGFDAYAMTSVNEGLPLSVMEAMSCSLPVVATDVGSLSRVVDDRVGFLLQTRRPDELADRLVALAGDPGLSQNLGLAARGRAELEYSIETMVQAYLLALGLQQPGGDSI</sequence>
<dbReference type="EC" id="2.4.-.-" evidence="2"/>
<evidence type="ECO:0000313" key="2">
    <source>
        <dbReference type="EMBL" id="GFK93907.1"/>
    </source>
</evidence>
<dbReference type="RefSeq" id="WP_173083453.1">
    <property type="nucleotide sequence ID" value="NZ_BLTE01000007.1"/>
</dbReference>
<name>A0A6V8LW67_9BACT</name>
<keyword evidence="2" id="KW-0328">Glycosyltransferase</keyword>
<dbReference type="GO" id="GO:0016758">
    <property type="term" value="F:hexosyltransferase activity"/>
    <property type="evidence" value="ECO:0007669"/>
    <property type="project" value="TreeGrafter"/>
</dbReference>
<dbReference type="Pfam" id="PF13439">
    <property type="entry name" value="Glyco_transf_4"/>
    <property type="match status" value="1"/>
</dbReference>
<reference evidence="2 3" key="2">
    <citation type="submission" date="2020-05" db="EMBL/GenBank/DDBJ databases">
        <title>Draft genome sequence of Desulfovibrio sp. strainFSS-1.</title>
        <authorList>
            <person name="Shimoshige H."/>
            <person name="Kobayashi H."/>
            <person name="Maekawa T."/>
        </authorList>
    </citation>
    <scope>NUCLEOTIDE SEQUENCE [LARGE SCALE GENOMIC DNA]</scope>
    <source>
        <strain evidence="2 3">SIID29052-01</strain>
    </source>
</reference>
<dbReference type="Gene3D" id="3.40.50.2000">
    <property type="entry name" value="Glycogen Phosphorylase B"/>
    <property type="match status" value="2"/>
</dbReference>
<evidence type="ECO:0000259" key="1">
    <source>
        <dbReference type="Pfam" id="PF13439"/>
    </source>
</evidence>
<dbReference type="InterPro" id="IPR050194">
    <property type="entry name" value="Glycosyltransferase_grp1"/>
</dbReference>
<dbReference type="EMBL" id="BLTE01000007">
    <property type="protein sequence ID" value="GFK93907.1"/>
    <property type="molecule type" value="Genomic_DNA"/>
</dbReference>
<dbReference type="PANTHER" id="PTHR45947:SF3">
    <property type="entry name" value="SULFOQUINOVOSYL TRANSFERASE SQD2"/>
    <property type="match status" value="1"/>
</dbReference>
<dbReference type="InterPro" id="IPR028098">
    <property type="entry name" value="Glyco_trans_4-like_N"/>
</dbReference>
<reference evidence="2 3" key="1">
    <citation type="submission" date="2020-04" db="EMBL/GenBank/DDBJ databases">
        <authorList>
            <consortium name="Desulfovibrio sp. FSS-1 genome sequencing consortium"/>
            <person name="Shimoshige H."/>
            <person name="Kobayashi H."/>
            <person name="Maekawa T."/>
        </authorList>
    </citation>
    <scope>NUCLEOTIDE SEQUENCE [LARGE SCALE GENOMIC DNA]</scope>
    <source>
        <strain evidence="2 3">SIID29052-01</strain>
    </source>
</reference>
<accession>A0A6V8LW67</accession>
<organism evidence="2 3">
    <name type="scientific">Fundidesulfovibrio magnetotacticus</name>
    <dbReference type="NCBI Taxonomy" id="2730080"/>
    <lineage>
        <taxon>Bacteria</taxon>
        <taxon>Pseudomonadati</taxon>
        <taxon>Thermodesulfobacteriota</taxon>
        <taxon>Desulfovibrionia</taxon>
        <taxon>Desulfovibrionales</taxon>
        <taxon>Desulfovibrionaceae</taxon>
        <taxon>Fundidesulfovibrio</taxon>
    </lineage>
</organism>
<dbReference type="Proteomes" id="UP000494245">
    <property type="component" value="Unassembled WGS sequence"/>
</dbReference>
<dbReference type="AlphaFoldDB" id="A0A6V8LW67"/>